<dbReference type="AlphaFoldDB" id="A0A7J7SMA5"/>
<dbReference type="InterPro" id="IPR001909">
    <property type="entry name" value="KRAB"/>
</dbReference>
<evidence type="ECO:0000313" key="2">
    <source>
        <dbReference type="EMBL" id="KAF6289425.1"/>
    </source>
</evidence>
<comment type="caution">
    <text evidence="2">The sequence shown here is derived from an EMBL/GenBank/DDBJ whole genome shotgun (WGS) entry which is preliminary data.</text>
</comment>
<dbReference type="PROSITE" id="PS50805">
    <property type="entry name" value="KRAB"/>
    <property type="match status" value="1"/>
</dbReference>
<evidence type="ECO:0000259" key="1">
    <source>
        <dbReference type="PROSITE" id="PS50805"/>
    </source>
</evidence>
<proteinExistence type="predicted"/>
<protein>
    <submittedName>
        <fullName evidence="2">Zinc finger protein 23</fullName>
    </submittedName>
</protein>
<feature type="domain" description="KRAB" evidence="1">
    <location>
        <begin position="1"/>
        <end position="43"/>
    </location>
</feature>
<accession>A0A7J7SMA5</accession>
<dbReference type="InterPro" id="IPR036051">
    <property type="entry name" value="KRAB_dom_sf"/>
</dbReference>
<gene>
    <name evidence="2" type="ORF">mRhiFer1_018746</name>
</gene>
<sequence length="62" mass="6213">MLENYGNVASLGFSLLKPAVISQLEGGGELGCPSLLTAGTGTGPPGLWTGKGGTCCLFGWKV</sequence>
<evidence type="ECO:0000313" key="3">
    <source>
        <dbReference type="Proteomes" id="UP000585614"/>
    </source>
</evidence>
<organism evidence="2 3">
    <name type="scientific">Rhinolophus ferrumequinum</name>
    <name type="common">Greater horseshoe bat</name>
    <dbReference type="NCBI Taxonomy" id="59479"/>
    <lineage>
        <taxon>Eukaryota</taxon>
        <taxon>Metazoa</taxon>
        <taxon>Chordata</taxon>
        <taxon>Craniata</taxon>
        <taxon>Vertebrata</taxon>
        <taxon>Euteleostomi</taxon>
        <taxon>Mammalia</taxon>
        <taxon>Eutheria</taxon>
        <taxon>Laurasiatheria</taxon>
        <taxon>Chiroptera</taxon>
        <taxon>Yinpterochiroptera</taxon>
        <taxon>Rhinolophoidea</taxon>
        <taxon>Rhinolophidae</taxon>
        <taxon>Rhinolophinae</taxon>
        <taxon>Rhinolophus</taxon>
    </lineage>
</organism>
<dbReference type="EMBL" id="JACAGC010000022">
    <property type="protein sequence ID" value="KAF6289425.1"/>
    <property type="molecule type" value="Genomic_DNA"/>
</dbReference>
<name>A0A7J7SMA5_RHIFE</name>
<dbReference type="Proteomes" id="UP000585614">
    <property type="component" value="Unassembled WGS sequence"/>
</dbReference>
<reference evidence="2 3" key="1">
    <citation type="journal article" date="2020" name="Nature">
        <title>Six reference-quality genomes reveal evolution of bat adaptations.</title>
        <authorList>
            <person name="Jebb D."/>
            <person name="Huang Z."/>
            <person name="Pippel M."/>
            <person name="Hughes G.M."/>
            <person name="Lavrichenko K."/>
            <person name="Devanna P."/>
            <person name="Winkler S."/>
            <person name="Jermiin L.S."/>
            <person name="Skirmuntt E.C."/>
            <person name="Katzourakis A."/>
            <person name="Burkitt-Gray L."/>
            <person name="Ray D.A."/>
            <person name="Sullivan K.A.M."/>
            <person name="Roscito J.G."/>
            <person name="Kirilenko B.M."/>
            <person name="Davalos L.M."/>
            <person name="Corthals A.P."/>
            <person name="Power M.L."/>
            <person name="Jones G."/>
            <person name="Ransome R.D."/>
            <person name="Dechmann D.K.N."/>
            <person name="Locatelli A.G."/>
            <person name="Puechmaille S.J."/>
            <person name="Fedrigo O."/>
            <person name="Jarvis E.D."/>
            <person name="Hiller M."/>
            <person name="Vernes S.C."/>
            <person name="Myers E.W."/>
            <person name="Teeling E.C."/>
        </authorList>
    </citation>
    <scope>NUCLEOTIDE SEQUENCE [LARGE SCALE GENOMIC DNA]</scope>
    <source>
        <strain evidence="2">MRhiFer1</strain>
        <tissue evidence="2">Lung</tissue>
    </source>
</reference>
<dbReference type="GO" id="GO:0006355">
    <property type="term" value="P:regulation of DNA-templated transcription"/>
    <property type="evidence" value="ECO:0007669"/>
    <property type="project" value="InterPro"/>
</dbReference>
<dbReference type="SUPFAM" id="SSF109640">
    <property type="entry name" value="KRAB domain (Kruppel-associated box)"/>
    <property type="match status" value="1"/>
</dbReference>